<dbReference type="InterPro" id="IPR050542">
    <property type="entry name" value="Glycosyl_Hydrlase18_Chitinase"/>
</dbReference>
<dbReference type="Proteomes" id="UP001163105">
    <property type="component" value="Unassembled WGS sequence"/>
</dbReference>
<evidence type="ECO:0000313" key="2">
    <source>
        <dbReference type="EMBL" id="KAJ6442353.1"/>
    </source>
</evidence>
<accession>A0AB34FU55</accession>
<sequence length="259" mass="28071">MKNSGVTVMGMVGGAASGSFTKDTLDGDTATFNKYYGQLKTIIQQFGLQGMDLDVEQYMSQSGITRLVNRLHDDFGSDFTITLAPVASALRGGSNLSGFDYSALETSDGSDISFYNAQFYSGFGTMSSPNDFNSIVARGLSASRIVAGQLTSRANGNGYIPYDQLNSTIVQLRNKYGQIGGVMGWEYFNSEPGGTSKPWEWAEIMTEILRPGQARKLHLSSSDVQRLQRAYRDSVLSTSTAKTDADIVETVNYTALANI</sequence>
<dbReference type="InterPro" id="IPR001223">
    <property type="entry name" value="Glyco_hydro18_cat"/>
</dbReference>
<evidence type="ECO:0000259" key="1">
    <source>
        <dbReference type="PROSITE" id="PS51910"/>
    </source>
</evidence>
<proteinExistence type="predicted"/>
<organism evidence="2 3">
    <name type="scientific">Purpureocillium lavendulum</name>
    <dbReference type="NCBI Taxonomy" id="1247861"/>
    <lineage>
        <taxon>Eukaryota</taxon>
        <taxon>Fungi</taxon>
        <taxon>Dikarya</taxon>
        <taxon>Ascomycota</taxon>
        <taxon>Pezizomycotina</taxon>
        <taxon>Sordariomycetes</taxon>
        <taxon>Hypocreomycetidae</taxon>
        <taxon>Hypocreales</taxon>
        <taxon>Ophiocordycipitaceae</taxon>
        <taxon>Purpureocillium</taxon>
    </lineage>
</organism>
<dbReference type="GO" id="GO:0005576">
    <property type="term" value="C:extracellular region"/>
    <property type="evidence" value="ECO:0007669"/>
    <property type="project" value="TreeGrafter"/>
</dbReference>
<dbReference type="PROSITE" id="PS51910">
    <property type="entry name" value="GH18_2"/>
    <property type="match status" value="1"/>
</dbReference>
<dbReference type="PANTHER" id="PTHR45708:SF60">
    <property type="entry name" value="III CHITINASE, PUTATIVE (AFU_ORTHOLOGUE AFUA_5G03850)-RELATED"/>
    <property type="match status" value="1"/>
</dbReference>
<dbReference type="Gene3D" id="3.20.20.80">
    <property type="entry name" value="Glycosidases"/>
    <property type="match status" value="1"/>
</dbReference>
<dbReference type="GO" id="GO:0004568">
    <property type="term" value="F:chitinase activity"/>
    <property type="evidence" value="ECO:0007669"/>
    <property type="project" value="TreeGrafter"/>
</dbReference>
<dbReference type="GO" id="GO:0005975">
    <property type="term" value="P:carbohydrate metabolic process"/>
    <property type="evidence" value="ECO:0007669"/>
    <property type="project" value="InterPro"/>
</dbReference>
<keyword evidence="3" id="KW-1185">Reference proteome</keyword>
<dbReference type="InterPro" id="IPR017853">
    <property type="entry name" value="GH"/>
</dbReference>
<evidence type="ECO:0000313" key="3">
    <source>
        <dbReference type="Proteomes" id="UP001163105"/>
    </source>
</evidence>
<dbReference type="AlphaFoldDB" id="A0AB34FU55"/>
<dbReference type="PANTHER" id="PTHR45708">
    <property type="entry name" value="ENDOCHITINASE"/>
    <property type="match status" value="1"/>
</dbReference>
<protein>
    <submittedName>
        <fullName evidence="2">Endo-N-acetyl-beta-D-glucosaminidase</fullName>
    </submittedName>
</protein>
<dbReference type="EMBL" id="JAQHRD010000004">
    <property type="protein sequence ID" value="KAJ6442353.1"/>
    <property type="molecule type" value="Genomic_DNA"/>
</dbReference>
<name>A0AB34FU55_9HYPO</name>
<feature type="domain" description="GH18" evidence="1">
    <location>
        <begin position="1"/>
        <end position="212"/>
    </location>
</feature>
<reference evidence="2" key="1">
    <citation type="submission" date="2023-01" db="EMBL/GenBank/DDBJ databases">
        <title>The growth and conidiation of Purpureocillium lavendulum are regulated by nitrogen source and histone H3K14 acetylation.</title>
        <authorList>
            <person name="Tang P."/>
            <person name="Han J."/>
            <person name="Zhang C."/>
            <person name="Tang P."/>
            <person name="Qi F."/>
            <person name="Zhang K."/>
            <person name="Liang L."/>
        </authorList>
    </citation>
    <scope>NUCLEOTIDE SEQUENCE</scope>
    <source>
        <strain evidence="2">YMF1.00683</strain>
    </source>
</reference>
<gene>
    <name evidence="2" type="ORF">O9K51_05911</name>
</gene>
<comment type="caution">
    <text evidence="2">The sequence shown here is derived from an EMBL/GenBank/DDBJ whole genome shotgun (WGS) entry which is preliminary data.</text>
</comment>
<dbReference type="SUPFAM" id="SSF51445">
    <property type="entry name" value="(Trans)glycosidases"/>
    <property type="match status" value="1"/>
</dbReference>